<keyword evidence="2" id="KW-1185">Reference proteome</keyword>
<dbReference type="RefSeq" id="WP_200353682.1">
    <property type="nucleotide sequence ID" value="NZ_JAENIL010000002.1"/>
</dbReference>
<reference evidence="1" key="1">
    <citation type="submission" date="2021-01" db="EMBL/GenBank/DDBJ databases">
        <title>Modified the classification status of verrucomicrobia.</title>
        <authorList>
            <person name="Feng X."/>
        </authorList>
    </citation>
    <scope>NUCLEOTIDE SEQUENCE</scope>
    <source>
        <strain evidence="1">KCTC 13126</strain>
    </source>
</reference>
<comment type="caution">
    <text evidence="1">The sequence shown here is derived from an EMBL/GenBank/DDBJ whole genome shotgun (WGS) entry which is preliminary data.</text>
</comment>
<proteinExistence type="predicted"/>
<evidence type="ECO:0000313" key="2">
    <source>
        <dbReference type="Proteomes" id="UP000617628"/>
    </source>
</evidence>
<gene>
    <name evidence="1" type="ORF">JIN87_01230</name>
</gene>
<name>A0A934VP55_9BACT</name>
<dbReference type="EMBL" id="JAENIL010000002">
    <property type="protein sequence ID" value="MBK1875465.1"/>
    <property type="molecule type" value="Genomic_DNA"/>
</dbReference>
<evidence type="ECO:0000313" key="1">
    <source>
        <dbReference type="EMBL" id="MBK1875465.1"/>
    </source>
</evidence>
<accession>A0A934VP55</accession>
<evidence type="ECO:0008006" key="3">
    <source>
        <dbReference type="Google" id="ProtNLM"/>
    </source>
</evidence>
<dbReference type="Proteomes" id="UP000617628">
    <property type="component" value="Unassembled WGS sequence"/>
</dbReference>
<dbReference type="AlphaFoldDB" id="A0A934VP55"/>
<organism evidence="1 2">
    <name type="scientific">Pelagicoccus mobilis</name>
    <dbReference type="NCBI Taxonomy" id="415221"/>
    <lineage>
        <taxon>Bacteria</taxon>
        <taxon>Pseudomonadati</taxon>
        <taxon>Verrucomicrobiota</taxon>
        <taxon>Opitutia</taxon>
        <taxon>Puniceicoccales</taxon>
        <taxon>Pelagicoccaceae</taxon>
        <taxon>Pelagicoccus</taxon>
    </lineage>
</organism>
<sequence length="321" mass="35788">MSHQSKCIEATLHGLISESLSRGIQAFGQDRIQKWVIRRGMEFQSPWIWWGDPNKTRQESYGGGPHEGIDFALGEMKDSKRIQAGMAGLQIPAFTEGTLHWTFPDLVGDTAIVVSDKAINGQAIVFQYSHIELDAPQIGDRLSQGDAIGKIAQSQNPKSITASHLHLSVALIEQNLLERPNHEVDFNNWLEWEQLGQLTYFDPLELLSPEIKETRFVLGQKANSPFSRLVSTGATKEMRLELRRTLSLNFPGVQALSKKTLSEASAHQTNDSLLINRKNGTWEIQPSPSLEVPSQTCLEGDTDQKLVDTLCKIETANKTFA</sequence>
<dbReference type="Gene3D" id="2.70.70.10">
    <property type="entry name" value="Glucose Permease (Domain IIA)"/>
    <property type="match status" value="1"/>
</dbReference>
<protein>
    <recommendedName>
        <fullName evidence="3">Peptidase M23 domain-containing protein</fullName>
    </recommendedName>
</protein>
<dbReference type="InterPro" id="IPR011055">
    <property type="entry name" value="Dup_hybrid_motif"/>
</dbReference>